<dbReference type="EMBL" id="QSFO01000007">
    <property type="protein sequence ID" value="RHA54515.1"/>
    <property type="molecule type" value="Genomic_DNA"/>
</dbReference>
<sequence length="456" mass="50553">MNINIEIKGQQAHIVNQQSLISGTSNLEEIKFDFSSEWNGYTKTAVIYVDDYSISDSVKMLVEKDVVSAEKLPDWLFREECELYIGVFGDNSEGRRITSTIVCQKVKKGVPVDVVNEITPDIYNQIIKIMCDAKALVKEADEKIEVNKGYLEQAEQKANDAADYADRAGNYLEEVVGQKTDVEKLIANIDVKVEESTTNIANITEAKMNDISSLTEAKSNDIATLTTAKLGDINNTAQAQIESINTVAQQNIKSGTDAVNETAQGKIYSINETARGQINGINETAQGKIKDINNTATSQISAINNTATNQIKAINKTAQSQIKNMTIKYSDMCRTLGIEHEGIMLAKTSYNGNESGSIPPDIYSIDVSKFRYIEFGKIVVTYPNGDYEYTLPSDNISIYLTNLKDDPALKDVTTGKRYDVSLLNDLQFYVSYIGSGGYETTVNYKLYNKLEETTEE</sequence>
<name>A0A413S022_9FIRM</name>
<gene>
    <name evidence="1" type="ORF">DW929_07485</name>
</gene>
<protein>
    <submittedName>
        <fullName evidence="1">Uncharacterized protein</fullName>
    </submittedName>
</protein>
<organism evidence="1 2">
    <name type="scientific">Eubacterium ventriosum</name>
    <dbReference type="NCBI Taxonomy" id="39496"/>
    <lineage>
        <taxon>Bacteria</taxon>
        <taxon>Bacillati</taxon>
        <taxon>Bacillota</taxon>
        <taxon>Clostridia</taxon>
        <taxon>Eubacteriales</taxon>
        <taxon>Eubacteriaceae</taxon>
        <taxon>Eubacterium</taxon>
    </lineage>
</organism>
<evidence type="ECO:0000313" key="2">
    <source>
        <dbReference type="Proteomes" id="UP000284598"/>
    </source>
</evidence>
<reference evidence="1 2" key="1">
    <citation type="submission" date="2018-08" db="EMBL/GenBank/DDBJ databases">
        <title>A genome reference for cultivated species of the human gut microbiota.</title>
        <authorList>
            <person name="Zou Y."/>
            <person name="Xue W."/>
            <person name="Luo G."/>
        </authorList>
    </citation>
    <scope>NUCLEOTIDE SEQUENCE [LARGE SCALE GENOMIC DNA]</scope>
    <source>
        <strain evidence="1 2">AM43-2</strain>
    </source>
</reference>
<proteinExistence type="predicted"/>
<comment type="caution">
    <text evidence="1">The sequence shown here is derived from an EMBL/GenBank/DDBJ whole genome shotgun (WGS) entry which is preliminary data.</text>
</comment>
<dbReference type="RefSeq" id="WP_118025366.1">
    <property type="nucleotide sequence ID" value="NZ_QSFO01000007.1"/>
</dbReference>
<accession>A0A413S022</accession>
<evidence type="ECO:0000313" key="1">
    <source>
        <dbReference type="EMBL" id="RHA54515.1"/>
    </source>
</evidence>
<dbReference type="Proteomes" id="UP000284598">
    <property type="component" value="Unassembled WGS sequence"/>
</dbReference>
<dbReference type="AlphaFoldDB" id="A0A413S022"/>